<evidence type="ECO:0000313" key="1">
    <source>
        <dbReference type="EMBL" id="KZV35702.1"/>
    </source>
</evidence>
<dbReference type="AlphaFoldDB" id="A0A2Z7BM27"/>
<name>A0A2Z7BM27_9LAMI</name>
<dbReference type="EMBL" id="KV004231">
    <property type="protein sequence ID" value="KZV35702.1"/>
    <property type="molecule type" value="Genomic_DNA"/>
</dbReference>
<gene>
    <name evidence="1" type="ORF">F511_43818</name>
</gene>
<evidence type="ECO:0000313" key="2">
    <source>
        <dbReference type="Proteomes" id="UP000250235"/>
    </source>
</evidence>
<dbReference type="Proteomes" id="UP000250235">
    <property type="component" value="Unassembled WGS sequence"/>
</dbReference>
<sequence length="177" mass="21180">MRLHKLIRQRFALALIIQQEDFALLFQQTKLQCIQSQRKASSRKNQQEDVAMDIISRREDSAAKFKWRKRQEAINAQDGKNQWLRFRRAICLNSREQDLYYSGKQYDLQRMFARIWKEDKLAISSAEQIWNLSNGHISNRGYIFEKRPLKKCPAVQSERDAMRSFSWCYYNTVGNIH</sequence>
<proteinExistence type="predicted"/>
<reference evidence="1 2" key="1">
    <citation type="journal article" date="2015" name="Proc. Natl. Acad. Sci. U.S.A.">
        <title>The resurrection genome of Boea hygrometrica: A blueprint for survival of dehydration.</title>
        <authorList>
            <person name="Xiao L."/>
            <person name="Yang G."/>
            <person name="Zhang L."/>
            <person name="Yang X."/>
            <person name="Zhao S."/>
            <person name="Ji Z."/>
            <person name="Zhou Q."/>
            <person name="Hu M."/>
            <person name="Wang Y."/>
            <person name="Chen M."/>
            <person name="Xu Y."/>
            <person name="Jin H."/>
            <person name="Xiao X."/>
            <person name="Hu G."/>
            <person name="Bao F."/>
            <person name="Hu Y."/>
            <person name="Wan P."/>
            <person name="Li L."/>
            <person name="Deng X."/>
            <person name="Kuang T."/>
            <person name="Xiang C."/>
            <person name="Zhu J.K."/>
            <person name="Oliver M.J."/>
            <person name="He Y."/>
        </authorList>
    </citation>
    <scope>NUCLEOTIDE SEQUENCE [LARGE SCALE GENOMIC DNA]</scope>
    <source>
        <strain evidence="2">cv. XS01</strain>
    </source>
</reference>
<protein>
    <submittedName>
        <fullName evidence="1">Uncharacterized protein</fullName>
    </submittedName>
</protein>
<keyword evidence="2" id="KW-1185">Reference proteome</keyword>
<organism evidence="1 2">
    <name type="scientific">Dorcoceras hygrometricum</name>
    <dbReference type="NCBI Taxonomy" id="472368"/>
    <lineage>
        <taxon>Eukaryota</taxon>
        <taxon>Viridiplantae</taxon>
        <taxon>Streptophyta</taxon>
        <taxon>Embryophyta</taxon>
        <taxon>Tracheophyta</taxon>
        <taxon>Spermatophyta</taxon>
        <taxon>Magnoliopsida</taxon>
        <taxon>eudicotyledons</taxon>
        <taxon>Gunneridae</taxon>
        <taxon>Pentapetalae</taxon>
        <taxon>asterids</taxon>
        <taxon>lamiids</taxon>
        <taxon>Lamiales</taxon>
        <taxon>Gesneriaceae</taxon>
        <taxon>Didymocarpoideae</taxon>
        <taxon>Trichosporeae</taxon>
        <taxon>Loxocarpinae</taxon>
        <taxon>Dorcoceras</taxon>
    </lineage>
</organism>
<accession>A0A2Z7BM27</accession>